<dbReference type="PROSITE" id="PS01124">
    <property type="entry name" value="HTH_ARAC_FAMILY_2"/>
    <property type="match status" value="1"/>
</dbReference>
<keyword evidence="1" id="KW-0805">Transcription regulation</keyword>
<feature type="domain" description="HTH araC/xylS-type" evidence="4">
    <location>
        <begin position="191"/>
        <end position="289"/>
    </location>
</feature>
<dbReference type="InterPro" id="IPR018060">
    <property type="entry name" value="HTH_AraC"/>
</dbReference>
<dbReference type="GO" id="GO:0003700">
    <property type="term" value="F:DNA-binding transcription factor activity"/>
    <property type="evidence" value="ECO:0007669"/>
    <property type="project" value="InterPro"/>
</dbReference>
<gene>
    <name evidence="5" type="ORF">SAMN02927921_01932</name>
</gene>
<evidence type="ECO:0000256" key="3">
    <source>
        <dbReference type="ARBA" id="ARBA00023163"/>
    </source>
</evidence>
<accession>A0A1K1PQA3</accession>
<proteinExistence type="predicted"/>
<dbReference type="Gene3D" id="1.10.10.60">
    <property type="entry name" value="Homeodomain-like"/>
    <property type="match status" value="1"/>
</dbReference>
<dbReference type="OrthoDB" id="1096411at2"/>
<dbReference type="AlphaFoldDB" id="A0A1K1PQA3"/>
<evidence type="ECO:0000256" key="2">
    <source>
        <dbReference type="ARBA" id="ARBA00023125"/>
    </source>
</evidence>
<dbReference type="GO" id="GO:0043565">
    <property type="term" value="F:sequence-specific DNA binding"/>
    <property type="evidence" value="ECO:0007669"/>
    <property type="project" value="InterPro"/>
</dbReference>
<dbReference type="STRING" id="1150368.SAMN02927921_01932"/>
<dbReference type="PANTHER" id="PTHR43280">
    <property type="entry name" value="ARAC-FAMILY TRANSCRIPTIONAL REGULATOR"/>
    <property type="match status" value="1"/>
</dbReference>
<dbReference type="InterPro" id="IPR009057">
    <property type="entry name" value="Homeodomain-like_sf"/>
</dbReference>
<name>A0A1K1PQA3_9FLAO</name>
<sequence length="291" mass="34349">MRTIQVLHIGEFGKQKDYPYFYSNTFKAHSGSFHEAITIPHKHDFFVLVLFTKGHGTHEIDFHSYPIRPGSVFFMYPGQTHHWEFSEDTDGYVFFHTQEFYEFQYTDRSIHSFPFYYSAQNPPCLYPEKAELKRLTDLFSGIYTEYRGADFMKMQRIGSLLDLLYIELSRMYLGKNTVESPVPAVYTRKIRILETLIERYYVSEKAPSFYAEKMHVSAKHLNRMVKTSLRKTTSDLIAERVILEAKRLLVHSPHSFTETARELGYEDYAYFSRIFKQKTGVTPSEFVGRYQ</sequence>
<protein>
    <submittedName>
        <fullName evidence="5">AraC-type DNA-binding protein</fullName>
    </submittedName>
</protein>
<dbReference type="InterPro" id="IPR014710">
    <property type="entry name" value="RmlC-like_jellyroll"/>
</dbReference>
<keyword evidence="2 5" id="KW-0238">DNA-binding</keyword>
<dbReference type="Pfam" id="PF02311">
    <property type="entry name" value="AraC_binding"/>
    <property type="match status" value="1"/>
</dbReference>
<dbReference type="Pfam" id="PF12833">
    <property type="entry name" value="HTH_18"/>
    <property type="match status" value="1"/>
</dbReference>
<dbReference type="PANTHER" id="PTHR43280:SF32">
    <property type="entry name" value="TRANSCRIPTIONAL REGULATORY PROTEIN"/>
    <property type="match status" value="1"/>
</dbReference>
<organism evidence="5 6">
    <name type="scientific">Sinomicrobium oceani</name>
    <dbReference type="NCBI Taxonomy" id="1150368"/>
    <lineage>
        <taxon>Bacteria</taxon>
        <taxon>Pseudomonadati</taxon>
        <taxon>Bacteroidota</taxon>
        <taxon>Flavobacteriia</taxon>
        <taxon>Flavobacteriales</taxon>
        <taxon>Flavobacteriaceae</taxon>
        <taxon>Sinomicrobium</taxon>
    </lineage>
</organism>
<dbReference type="EMBL" id="FPJE01000009">
    <property type="protein sequence ID" value="SFW49721.1"/>
    <property type="molecule type" value="Genomic_DNA"/>
</dbReference>
<dbReference type="InterPro" id="IPR003313">
    <property type="entry name" value="AraC-bd"/>
</dbReference>
<keyword evidence="3" id="KW-0804">Transcription</keyword>
<dbReference type="Gene3D" id="2.60.120.10">
    <property type="entry name" value="Jelly Rolls"/>
    <property type="match status" value="1"/>
</dbReference>
<dbReference type="SUPFAM" id="SSF46689">
    <property type="entry name" value="Homeodomain-like"/>
    <property type="match status" value="1"/>
</dbReference>
<evidence type="ECO:0000259" key="4">
    <source>
        <dbReference type="PROSITE" id="PS01124"/>
    </source>
</evidence>
<dbReference type="SMART" id="SM00342">
    <property type="entry name" value="HTH_ARAC"/>
    <property type="match status" value="1"/>
</dbReference>
<dbReference type="Proteomes" id="UP000182248">
    <property type="component" value="Unassembled WGS sequence"/>
</dbReference>
<dbReference type="RefSeq" id="WP_072317160.1">
    <property type="nucleotide sequence ID" value="NZ_FPJE01000009.1"/>
</dbReference>
<evidence type="ECO:0000313" key="6">
    <source>
        <dbReference type="Proteomes" id="UP000182248"/>
    </source>
</evidence>
<dbReference type="InterPro" id="IPR037923">
    <property type="entry name" value="HTH-like"/>
</dbReference>
<dbReference type="PRINTS" id="PR00032">
    <property type="entry name" value="HTHARAC"/>
</dbReference>
<dbReference type="InterPro" id="IPR020449">
    <property type="entry name" value="Tscrpt_reg_AraC-type_HTH"/>
</dbReference>
<evidence type="ECO:0000256" key="1">
    <source>
        <dbReference type="ARBA" id="ARBA00023015"/>
    </source>
</evidence>
<keyword evidence="6" id="KW-1185">Reference proteome</keyword>
<evidence type="ECO:0000313" key="5">
    <source>
        <dbReference type="EMBL" id="SFW49721.1"/>
    </source>
</evidence>
<dbReference type="SUPFAM" id="SSF51215">
    <property type="entry name" value="Regulatory protein AraC"/>
    <property type="match status" value="1"/>
</dbReference>
<reference evidence="5 6" key="1">
    <citation type="submission" date="2016-11" db="EMBL/GenBank/DDBJ databases">
        <authorList>
            <person name="Jaros S."/>
            <person name="Januszkiewicz K."/>
            <person name="Wedrychowicz H."/>
        </authorList>
    </citation>
    <scope>NUCLEOTIDE SEQUENCE [LARGE SCALE GENOMIC DNA]</scope>
    <source>
        <strain evidence="5 6">CGMCC 1.12145</strain>
    </source>
</reference>